<feature type="signal peptide" evidence="6">
    <location>
        <begin position="1"/>
        <end position="17"/>
    </location>
</feature>
<keyword evidence="2" id="KW-0812">Transmembrane</keyword>
<dbReference type="InterPro" id="IPR051036">
    <property type="entry name" value="SIGLEC"/>
</dbReference>
<proteinExistence type="predicted"/>
<dbReference type="Ensembl" id="ENSMMST00000002425.1">
    <property type="protein sequence ID" value="ENSMMSP00000002214.1"/>
    <property type="gene ID" value="ENSMMSG00000001743.1"/>
</dbReference>
<evidence type="ECO:0000313" key="8">
    <source>
        <dbReference type="Ensembl" id="ENSMMSP00000002214.1"/>
    </source>
</evidence>
<dbReference type="InterPro" id="IPR013106">
    <property type="entry name" value="Ig_V-set"/>
</dbReference>
<feature type="compositionally biased region" description="Polar residues" evidence="5">
    <location>
        <begin position="298"/>
        <end position="315"/>
    </location>
</feature>
<evidence type="ECO:0000256" key="2">
    <source>
        <dbReference type="ARBA" id="ARBA00022692"/>
    </source>
</evidence>
<dbReference type="Proteomes" id="UP000694544">
    <property type="component" value="Unplaced"/>
</dbReference>
<dbReference type="GO" id="GO:0005886">
    <property type="term" value="C:plasma membrane"/>
    <property type="evidence" value="ECO:0007669"/>
    <property type="project" value="TreeGrafter"/>
</dbReference>
<accession>A0A8C6CM12</accession>
<sequence length="542" mass="58662">MERLLLLLPLLWAGEWAVGRTGPGLGLGLQLSLCVPPGPLQKESLYQLETWGSVTVQAGLCVSTNSTHVYGAWFRKEDRLQEDVLVATDNSVRGGKKKRNIPFHLLGDPRANNCSLGIADAHKKDSGNYYFQLIREAAEHSYKKNQLTVNVVALTWSPDIHIEEPLESSSSSHLKWSLPEACDWGTPPTISWTGAALRPLGLDSKEAYNSSEILLTPSTQDHGTSLTCRVTFCRAYVSAEKTVTLNVSYPPQKLTISISGGIGTGRKGGLWRDSLRLACDTDSNPPATLSWSRGGWTRSPSHSSSELTSRPQLLGPSCSQEDQVLHCSCSSRAWPAPSLRWRLGDGLLAGELSNASFEVASSSAGPWTNGSLSLREGLSSGLSLSCEALNVHRAQSGSVLLLPGPGSVGGRGLEGTGVILEKMIGEAPQDLSWLAPHPADCHGRSPPDDSMLITAHTGFSSWVPSASGFPGDSVGKESACQCRTHGFYPWVGKIPWRRKPRGSHWEEPTPVFLPGKYHAQRSLVGYSPRGRKESDTTWQLKQ</sequence>
<evidence type="ECO:0000256" key="3">
    <source>
        <dbReference type="ARBA" id="ARBA00022989"/>
    </source>
</evidence>
<dbReference type="GO" id="GO:0007155">
    <property type="term" value="P:cell adhesion"/>
    <property type="evidence" value="ECO:0007669"/>
    <property type="project" value="TreeGrafter"/>
</dbReference>
<evidence type="ECO:0000256" key="5">
    <source>
        <dbReference type="SAM" id="MobiDB-lite"/>
    </source>
</evidence>
<dbReference type="PANTHER" id="PTHR12035">
    <property type="entry name" value="SIALIC ACID BINDING IMMUNOGLOBULIN-LIKE LECTIN"/>
    <property type="match status" value="1"/>
</dbReference>
<organism evidence="8 9">
    <name type="scientific">Moschus moschiferus</name>
    <name type="common">Siberian musk deer</name>
    <name type="synonym">Moschus sibiricus</name>
    <dbReference type="NCBI Taxonomy" id="68415"/>
    <lineage>
        <taxon>Eukaryota</taxon>
        <taxon>Metazoa</taxon>
        <taxon>Chordata</taxon>
        <taxon>Craniata</taxon>
        <taxon>Vertebrata</taxon>
        <taxon>Euteleostomi</taxon>
        <taxon>Mammalia</taxon>
        <taxon>Eutheria</taxon>
        <taxon>Laurasiatheria</taxon>
        <taxon>Artiodactyla</taxon>
        <taxon>Ruminantia</taxon>
        <taxon>Pecora</taxon>
        <taxon>Moschidae</taxon>
        <taxon>Moschus</taxon>
    </lineage>
</organism>
<evidence type="ECO:0000256" key="4">
    <source>
        <dbReference type="ARBA" id="ARBA00023136"/>
    </source>
</evidence>
<feature type="region of interest" description="Disordered" evidence="5">
    <location>
        <begin position="285"/>
        <end position="315"/>
    </location>
</feature>
<comment type="subcellular location">
    <subcellularLocation>
        <location evidence="1">Membrane</location>
        <topology evidence="1">Single-pass membrane protein</topology>
    </subcellularLocation>
</comment>
<protein>
    <recommendedName>
        <fullName evidence="7">Immunoglobulin V-set domain-containing protein</fullName>
    </recommendedName>
</protein>
<keyword evidence="3" id="KW-1133">Transmembrane helix</keyword>
<dbReference type="SUPFAM" id="SSF48726">
    <property type="entry name" value="Immunoglobulin"/>
    <property type="match status" value="3"/>
</dbReference>
<dbReference type="Pfam" id="PF07686">
    <property type="entry name" value="V-set"/>
    <property type="match status" value="1"/>
</dbReference>
<dbReference type="AlphaFoldDB" id="A0A8C6CM12"/>
<feature type="domain" description="Immunoglobulin V-set" evidence="7">
    <location>
        <begin position="61"/>
        <end position="151"/>
    </location>
</feature>
<feature type="chain" id="PRO_5034042562" description="Immunoglobulin V-set domain-containing protein" evidence="6">
    <location>
        <begin position="18"/>
        <end position="542"/>
    </location>
</feature>
<keyword evidence="6" id="KW-0732">Signal</keyword>
<evidence type="ECO:0000256" key="1">
    <source>
        <dbReference type="ARBA" id="ARBA00004167"/>
    </source>
</evidence>
<evidence type="ECO:0000259" key="7">
    <source>
        <dbReference type="Pfam" id="PF07686"/>
    </source>
</evidence>
<dbReference type="Gene3D" id="2.60.40.10">
    <property type="entry name" value="Immunoglobulins"/>
    <property type="match status" value="2"/>
</dbReference>
<evidence type="ECO:0000313" key="9">
    <source>
        <dbReference type="Proteomes" id="UP000694544"/>
    </source>
</evidence>
<dbReference type="InterPro" id="IPR013783">
    <property type="entry name" value="Ig-like_fold"/>
</dbReference>
<evidence type="ECO:0000256" key="6">
    <source>
        <dbReference type="SAM" id="SignalP"/>
    </source>
</evidence>
<dbReference type="InterPro" id="IPR036179">
    <property type="entry name" value="Ig-like_dom_sf"/>
</dbReference>
<dbReference type="PANTHER" id="PTHR12035:SF42">
    <property type="entry name" value="IG-LIKE DOMAIN-CONTAINING PROTEIN"/>
    <property type="match status" value="1"/>
</dbReference>
<keyword evidence="4" id="KW-0472">Membrane</keyword>
<reference evidence="8" key="2">
    <citation type="submission" date="2025-09" db="UniProtKB">
        <authorList>
            <consortium name="Ensembl"/>
        </authorList>
    </citation>
    <scope>IDENTIFICATION</scope>
</reference>
<keyword evidence="9" id="KW-1185">Reference proteome</keyword>
<name>A0A8C6CM12_MOSMO</name>
<reference evidence="8" key="1">
    <citation type="submission" date="2025-08" db="UniProtKB">
        <authorList>
            <consortium name="Ensembl"/>
        </authorList>
    </citation>
    <scope>IDENTIFICATION</scope>
</reference>
<dbReference type="GO" id="GO:0033691">
    <property type="term" value="F:sialic acid binding"/>
    <property type="evidence" value="ECO:0007669"/>
    <property type="project" value="TreeGrafter"/>
</dbReference>
<dbReference type="GeneTree" id="ENSGT01150000286907"/>